<dbReference type="RefSeq" id="WP_307281629.1">
    <property type="nucleotide sequence ID" value="NZ_JAUSVX010000016.1"/>
</dbReference>
<organism evidence="6 7">
    <name type="scientific">Labrys wisconsinensis</name>
    <dbReference type="NCBI Taxonomy" id="425677"/>
    <lineage>
        <taxon>Bacteria</taxon>
        <taxon>Pseudomonadati</taxon>
        <taxon>Pseudomonadota</taxon>
        <taxon>Alphaproteobacteria</taxon>
        <taxon>Hyphomicrobiales</taxon>
        <taxon>Xanthobacteraceae</taxon>
        <taxon>Labrys</taxon>
    </lineage>
</organism>
<comment type="subcellular location">
    <subcellularLocation>
        <location evidence="1">Membrane</location>
        <topology evidence="1">Multi-pass membrane protein</topology>
    </subcellularLocation>
</comment>
<feature type="transmembrane region" description="Helical" evidence="5">
    <location>
        <begin position="407"/>
        <end position="425"/>
    </location>
</feature>
<feature type="transmembrane region" description="Helical" evidence="5">
    <location>
        <begin position="145"/>
        <end position="167"/>
    </location>
</feature>
<dbReference type="EMBL" id="JAUSVX010000016">
    <property type="protein sequence ID" value="MDQ0473406.1"/>
    <property type="molecule type" value="Genomic_DNA"/>
</dbReference>
<feature type="transmembrane region" description="Helical" evidence="5">
    <location>
        <begin position="6"/>
        <end position="25"/>
    </location>
</feature>
<feature type="transmembrane region" description="Helical" evidence="5">
    <location>
        <begin position="333"/>
        <end position="355"/>
    </location>
</feature>
<feature type="transmembrane region" description="Helical" evidence="5">
    <location>
        <begin position="54"/>
        <end position="75"/>
    </location>
</feature>
<keyword evidence="4 5" id="KW-0472">Membrane</keyword>
<name>A0ABU0JGJ4_9HYPH</name>
<comment type="caution">
    <text evidence="6">The sequence shown here is derived from an EMBL/GenBank/DDBJ whole genome shotgun (WGS) entry which is preliminary data.</text>
</comment>
<evidence type="ECO:0000256" key="2">
    <source>
        <dbReference type="ARBA" id="ARBA00022692"/>
    </source>
</evidence>
<sequence>MDLPTTTAALALPAVLTIVTVGLWATARLPEYLTALLFFAAAMILRVAPAETVFSGFGSSAFWLILSGFVLGAAIRKVGLADRIARLLAAHLLGSWPRLVGGVVLATYALAFVMPSNMGRIALLMPIVMALAERAGLAEGSPGRIGLALAVGFGTFQLSASILPANVPNMVMAGAAEGAYGLRLAYLPYLLLHAPVLSLGKGAALVAAIVALFPAKPAGTVAAEPPAPAFGPAERRLSLILAATLALWMTDALHGVSPAWVGLAAACLCLLPRIGFLSGEDFAAGVNVRTCLYIAGILGLAAVVAQTGLGAAIGRGVLALLPLDPARPALGFASLAALTAALNFLVTANGVPALFTPLAHLLADGTGLPLATVLMVQVIGYATPILPYQASPIVVAMGMEKVLARDGARLCLVLALFSYAVLLPLDYGWFRLLGWIGP</sequence>
<proteinExistence type="predicted"/>
<feature type="transmembrane region" description="Helical" evidence="5">
    <location>
        <begin position="259"/>
        <end position="279"/>
    </location>
</feature>
<dbReference type="Proteomes" id="UP001242480">
    <property type="component" value="Unassembled WGS sequence"/>
</dbReference>
<evidence type="ECO:0000313" key="7">
    <source>
        <dbReference type="Proteomes" id="UP001242480"/>
    </source>
</evidence>
<evidence type="ECO:0000256" key="4">
    <source>
        <dbReference type="ARBA" id="ARBA00023136"/>
    </source>
</evidence>
<feature type="transmembrane region" description="Helical" evidence="5">
    <location>
        <begin position="291"/>
        <end position="313"/>
    </location>
</feature>
<dbReference type="InterPro" id="IPR051679">
    <property type="entry name" value="DASS-Related_Transporters"/>
</dbReference>
<evidence type="ECO:0000256" key="3">
    <source>
        <dbReference type="ARBA" id="ARBA00022989"/>
    </source>
</evidence>
<feature type="transmembrane region" description="Helical" evidence="5">
    <location>
        <begin position="32"/>
        <end position="48"/>
    </location>
</feature>
<evidence type="ECO:0000313" key="6">
    <source>
        <dbReference type="EMBL" id="MDQ0473406.1"/>
    </source>
</evidence>
<keyword evidence="2 5" id="KW-0812">Transmembrane</keyword>
<gene>
    <name evidence="6" type="ORF">QO011_006442</name>
</gene>
<dbReference type="PANTHER" id="PTHR43652:SF2">
    <property type="entry name" value="BASIC AMINO ACID ANTIPORTER YFCC-RELATED"/>
    <property type="match status" value="1"/>
</dbReference>
<evidence type="ECO:0000256" key="1">
    <source>
        <dbReference type="ARBA" id="ARBA00004141"/>
    </source>
</evidence>
<feature type="transmembrane region" description="Helical" evidence="5">
    <location>
        <begin position="87"/>
        <end position="111"/>
    </location>
</feature>
<evidence type="ECO:0000256" key="5">
    <source>
        <dbReference type="SAM" id="Phobius"/>
    </source>
</evidence>
<feature type="transmembrane region" description="Helical" evidence="5">
    <location>
        <begin position="367"/>
        <end position="387"/>
    </location>
</feature>
<reference evidence="6 7" key="1">
    <citation type="submission" date="2023-07" db="EMBL/GenBank/DDBJ databases">
        <title>Genomic Encyclopedia of Type Strains, Phase IV (KMG-IV): sequencing the most valuable type-strain genomes for metagenomic binning, comparative biology and taxonomic classification.</title>
        <authorList>
            <person name="Goeker M."/>
        </authorList>
    </citation>
    <scope>NUCLEOTIDE SEQUENCE [LARGE SCALE GENOMIC DNA]</scope>
    <source>
        <strain evidence="6 7">DSM 19619</strain>
    </source>
</reference>
<dbReference type="Pfam" id="PF00939">
    <property type="entry name" value="Na_sulph_symp"/>
    <property type="match status" value="1"/>
</dbReference>
<dbReference type="InterPro" id="IPR001898">
    <property type="entry name" value="SLC13A/DASS"/>
</dbReference>
<accession>A0ABU0JGJ4</accession>
<keyword evidence="7" id="KW-1185">Reference proteome</keyword>
<feature type="transmembrane region" description="Helical" evidence="5">
    <location>
        <begin position="117"/>
        <end position="133"/>
    </location>
</feature>
<protein>
    <submittedName>
        <fullName evidence="6">Di/tricarboxylate transporter</fullName>
    </submittedName>
</protein>
<keyword evidence="3 5" id="KW-1133">Transmembrane helix</keyword>
<dbReference type="PANTHER" id="PTHR43652">
    <property type="entry name" value="BASIC AMINO ACID ANTIPORTER YFCC-RELATED"/>
    <property type="match status" value="1"/>
</dbReference>
<feature type="transmembrane region" description="Helical" evidence="5">
    <location>
        <begin position="187"/>
        <end position="215"/>
    </location>
</feature>